<sequence length="67" mass="7682">MRTTLDLPEDLIDEAMKATKIKTKTKVIITALEDLIRKSKISGLKKFKGKVDLDIDMNSVRGRQCRY</sequence>
<dbReference type="AlphaFoldDB" id="A0A8J6TT58"/>
<comment type="caution">
    <text evidence="1">The sequence shown here is derived from an EMBL/GenBank/DDBJ whole genome shotgun (WGS) entry which is preliminary data.</text>
</comment>
<gene>
    <name evidence="1" type="ORF">H8D96_11040</name>
</gene>
<proteinExistence type="predicted"/>
<evidence type="ECO:0000313" key="2">
    <source>
        <dbReference type="Proteomes" id="UP000605201"/>
    </source>
</evidence>
<protein>
    <submittedName>
        <fullName evidence="1">Type II toxin-antitoxin system VapB family antitoxin</fullName>
    </submittedName>
</protein>
<reference evidence="1 2" key="1">
    <citation type="submission" date="2020-08" db="EMBL/GenBank/DDBJ databases">
        <title>Bridging the membrane lipid divide: bacteria of the FCB group superphylum have the potential to synthesize archaeal ether lipids.</title>
        <authorList>
            <person name="Villanueva L."/>
            <person name="Von Meijenfeldt F.A.B."/>
            <person name="Westbye A.B."/>
            <person name="Yadav S."/>
            <person name="Hopmans E.C."/>
            <person name="Dutilh B.E."/>
            <person name="Sinninghe Damste J.S."/>
        </authorList>
    </citation>
    <scope>NUCLEOTIDE SEQUENCE [LARGE SCALE GENOMIC DNA]</scope>
    <source>
        <strain evidence="1">NIOZ-UU17</strain>
    </source>
</reference>
<dbReference type="Pfam" id="PF09957">
    <property type="entry name" value="VapB_antitoxin"/>
    <property type="match status" value="1"/>
</dbReference>
<dbReference type="EMBL" id="JACNIG010000225">
    <property type="protein sequence ID" value="MBC8432442.1"/>
    <property type="molecule type" value="Genomic_DNA"/>
</dbReference>
<accession>A0A8J6TT58</accession>
<dbReference type="InterPro" id="IPR019239">
    <property type="entry name" value="VapB_antitoxin"/>
</dbReference>
<organism evidence="1 2">
    <name type="scientific">Candidatus Desulfatibia vada</name>
    <dbReference type="NCBI Taxonomy" id="2841696"/>
    <lineage>
        <taxon>Bacteria</taxon>
        <taxon>Pseudomonadati</taxon>
        <taxon>Thermodesulfobacteriota</taxon>
        <taxon>Desulfobacteria</taxon>
        <taxon>Desulfobacterales</taxon>
        <taxon>Desulfobacterales incertae sedis</taxon>
        <taxon>Candidatus Desulfatibia</taxon>
    </lineage>
</organism>
<dbReference type="Proteomes" id="UP000605201">
    <property type="component" value="Unassembled WGS sequence"/>
</dbReference>
<evidence type="ECO:0000313" key="1">
    <source>
        <dbReference type="EMBL" id="MBC8432442.1"/>
    </source>
</evidence>
<name>A0A8J6TT58_9BACT</name>